<evidence type="ECO:0000256" key="1">
    <source>
        <dbReference type="SAM" id="Phobius"/>
    </source>
</evidence>
<keyword evidence="3" id="KW-1185">Reference proteome</keyword>
<dbReference type="AlphaFoldDB" id="A0AAX4KZ86"/>
<keyword evidence="1" id="KW-0812">Transmembrane</keyword>
<evidence type="ECO:0008006" key="4">
    <source>
        <dbReference type="Google" id="ProtNLM"/>
    </source>
</evidence>
<feature type="transmembrane region" description="Helical" evidence="1">
    <location>
        <begin position="125"/>
        <end position="147"/>
    </location>
</feature>
<gene>
    <name evidence="2" type="ORF">V6M85_08635</name>
</gene>
<keyword evidence="1" id="KW-0472">Membrane</keyword>
<protein>
    <recommendedName>
        <fullName evidence="4">Nickel/cobalt efflux system</fullName>
    </recommendedName>
</protein>
<dbReference type="Proteomes" id="UP001432202">
    <property type="component" value="Chromosome"/>
</dbReference>
<evidence type="ECO:0000313" key="3">
    <source>
        <dbReference type="Proteomes" id="UP001432202"/>
    </source>
</evidence>
<feature type="transmembrane region" description="Helical" evidence="1">
    <location>
        <begin position="39"/>
        <end position="56"/>
    </location>
</feature>
<reference evidence="2 3" key="1">
    <citation type="submission" date="2024-02" db="EMBL/GenBank/DDBJ databases">
        <title>STSV induces naive adaptation in Sulfolobus.</title>
        <authorList>
            <person name="Xiang X."/>
            <person name="Song M."/>
        </authorList>
    </citation>
    <scope>NUCLEOTIDE SEQUENCE [LARGE SCALE GENOMIC DNA]</scope>
    <source>
        <strain evidence="2 3">RT2</strain>
    </source>
</reference>
<name>A0AAX4KZ86_9CREN</name>
<feature type="transmembrane region" description="Helical" evidence="1">
    <location>
        <begin position="94"/>
        <end position="113"/>
    </location>
</feature>
<feature type="transmembrane region" description="Helical" evidence="1">
    <location>
        <begin position="153"/>
        <end position="172"/>
    </location>
</feature>
<keyword evidence="1" id="KW-1133">Transmembrane helix</keyword>
<proteinExistence type="predicted"/>
<feature type="transmembrane region" description="Helical" evidence="1">
    <location>
        <begin position="63"/>
        <end position="82"/>
    </location>
</feature>
<organism evidence="2 3">
    <name type="scientific">Sulfolobus tengchongensis</name>
    <dbReference type="NCBI Taxonomy" id="207809"/>
    <lineage>
        <taxon>Archaea</taxon>
        <taxon>Thermoproteota</taxon>
        <taxon>Thermoprotei</taxon>
        <taxon>Sulfolobales</taxon>
        <taxon>Sulfolobaceae</taxon>
        <taxon>Sulfolobus</taxon>
    </lineage>
</organism>
<dbReference type="EMBL" id="CP146016">
    <property type="protein sequence ID" value="WWQ59556.1"/>
    <property type="molecule type" value="Genomic_DNA"/>
</dbReference>
<sequence length="173" mass="18830">MDALLLSLLLGLSHGIEPDHVATARLLKSKRKIVEFALSHSAGFLIIAIPIVIFIGSNRIFEFIADIIGIIFSILLLIEVILDKEFDIGANKAGLLQGAFVITPTKVLVIVLASTDYNLIYSAEIILAFILASIFSISALAILNLIPKRIYKFVDGIIAIVTITYLISLLVIN</sequence>
<evidence type="ECO:0000313" key="2">
    <source>
        <dbReference type="EMBL" id="WWQ59556.1"/>
    </source>
</evidence>
<accession>A0AAX4KZ86</accession>